<name>A0A1Q8QW25_9FIRM</name>
<evidence type="ECO:0000313" key="2">
    <source>
        <dbReference type="Proteomes" id="UP000186102"/>
    </source>
</evidence>
<reference evidence="1 2" key="1">
    <citation type="submission" date="2016-09" db="EMBL/GenBank/DDBJ databases">
        <title>Complete genome of Desulfosporosinus sp. OL.</title>
        <authorList>
            <person name="Mardanov A."/>
            <person name="Beletsky A."/>
            <person name="Panova A."/>
            <person name="Karnachuk O."/>
            <person name="Ravin N."/>
        </authorList>
    </citation>
    <scope>NUCLEOTIDE SEQUENCE [LARGE SCALE GENOMIC DNA]</scope>
    <source>
        <strain evidence="1 2">OL</strain>
    </source>
</reference>
<protein>
    <submittedName>
        <fullName evidence="1">Uncharacterized protein</fullName>
    </submittedName>
</protein>
<evidence type="ECO:0000313" key="1">
    <source>
        <dbReference type="EMBL" id="OLN31547.1"/>
    </source>
</evidence>
<dbReference type="Proteomes" id="UP000186102">
    <property type="component" value="Unassembled WGS sequence"/>
</dbReference>
<gene>
    <name evidence="1" type="ORF">DSOL_2572</name>
</gene>
<comment type="caution">
    <text evidence="1">The sequence shown here is derived from an EMBL/GenBank/DDBJ whole genome shotgun (WGS) entry which is preliminary data.</text>
</comment>
<accession>A0A1Q8QW25</accession>
<proteinExistence type="predicted"/>
<dbReference type="EMBL" id="MLBF01000017">
    <property type="protein sequence ID" value="OLN31547.1"/>
    <property type="molecule type" value="Genomic_DNA"/>
</dbReference>
<sequence>MQQIEDVLLIGRNDFIPFLYYWVLTYFPLKSTADHFVPILNVSVV</sequence>
<keyword evidence="2" id="KW-1185">Reference proteome</keyword>
<organism evidence="1 2">
    <name type="scientific">Desulfosporosinus metallidurans</name>
    <dbReference type="NCBI Taxonomy" id="1888891"/>
    <lineage>
        <taxon>Bacteria</taxon>
        <taxon>Bacillati</taxon>
        <taxon>Bacillota</taxon>
        <taxon>Clostridia</taxon>
        <taxon>Eubacteriales</taxon>
        <taxon>Desulfitobacteriaceae</taxon>
        <taxon>Desulfosporosinus</taxon>
    </lineage>
</organism>
<dbReference type="AlphaFoldDB" id="A0A1Q8QW25"/>